<proteinExistence type="predicted"/>
<keyword evidence="2" id="KW-1185">Reference proteome</keyword>
<dbReference type="Proteomes" id="UP000272117">
    <property type="component" value="Unassembled WGS sequence"/>
</dbReference>
<evidence type="ECO:0000313" key="1">
    <source>
        <dbReference type="EMBL" id="RNI28868.1"/>
    </source>
</evidence>
<gene>
    <name evidence="1" type="ORF">EFB08_09600</name>
</gene>
<evidence type="ECO:0000313" key="2">
    <source>
        <dbReference type="Proteomes" id="UP000272117"/>
    </source>
</evidence>
<accession>A0A3M9MVS7</accession>
<comment type="caution">
    <text evidence="1">The sequence shown here is derived from an EMBL/GenBank/DDBJ whole genome shotgun (WGS) entry which is preliminary data.</text>
</comment>
<sequence>MNKLQAELVSKKDSIAILNAQLKTQPAVENTAKAQEIQPKEETPAILKTVSGNSPTYKLYKKPIISEIKDSEFAEVISSTDTMATFMADEFRVTAASVCNGPADPDLDYCNCSNFVYVVTATDGEYSDYQLFKVGPFVEPQFKGWKKDKERPELIIEHDVKGKKKTDTFRITLSGVKQI</sequence>
<dbReference type="AlphaFoldDB" id="A0A3M9MVS7"/>
<name>A0A3M9MVS7_9BACT</name>
<reference evidence="1 2" key="1">
    <citation type="submission" date="2018-11" db="EMBL/GenBank/DDBJ databases">
        <title>Rufibacter latericius sp. nov., isolated from water in Baiyang Lake.</title>
        <authorList>
            <person name="Yang Y."/>
        </authorList>
    </citation>
    <scope>NUCLEOTIDE SEQUENCE [LARGE SCALE GENOMIC DNA]</scope>
    <source>
        <strain evidence="1 2">R-22-1c-1</strain>
    </source>
</reference>
<dbReference type="EMBL" id="RJJD01000004">
    <property type="protein sequence ID" value="RNI28868.1"/>
    <property type="molecule type" value="Genomic_DNA"/>
</dbReference>
<protein>
    <submittedName>
        <fullName evidence="1">Uncharacterized protein</fullName>
    </submittedName>
</protein>
<organism evidence="1 2">
    <name type="scientific">Rufibacter latericius</name>
    <dbReference type="NCBI Taxonomy" id="2487040"/>
    <lineage>
        <taxon>Bacteria</taxon>
        <taxon>Pseudomonadati</taxon>
        <taxon>Bacteroidota</taxon>
        <taxon>Cytophagia</taxon>
        <taxon>Cytophagales</taxon>
        <taxon>Hymenobacteraceae</taxon>
        <taxon>Rufibacter</taxon>
    </lineage>
</organism>